<dbReference type="InterPro" id="IPR029063">
    <property type="entry name" value="SAM-dependent_MTases_sf"/>
</dbReference>
<evidence type="ECO:0000256" key="1">
    <source>
        <dbReference type="ARBA" id="ARBA00004496"/>
    </source>
</evidence>
<evidence type="ECO:0000256" key="2">
    <source>
        <dbReference type="ARBA" id="ARBA00005369"/>
    </source>
</evidence>
<dbReference type="GO" id="GO:0004719">
    <property type="term" value="F:protein-L-isoaspartate (D-aspartate) O-methyltransferase activity"/>
    <property type="evidence" value="ECO:0007669"/>
    <property type="project" value="UniProtKB-EC"/>
</dbReference>
<gene>
    <name evidence="8" type="ORF">RRF57_007367</name>
</gene>
<accession>A0AAN7URW2</accession>
<dbReference type="InterPro" id="IPR000682">
    <property type="entry name" value="PCMT"/>
</dbReference>
<comment type="subcellular location">
    <subcellularLocation>
        <location evidence="1">Cytoplasm</location>
    </subcellularLocation>
</comment>
<dbReference type="EC" id="2.1.1.77" evidence="3"/>
<keyword evidence="7" id="KW-0949">S-adenosyl-L-methionine</keyword>
<protein>
    <recommendedName>
        <fullName evidence="3">protein-L-isoaspartate(D-aspartate) O-methyltransferase</fullName>
        <ecNumber evidence="3">2.1.1.77</ecNumber>
    </recommendedName>
</protein>
<evidence type="ECO:0000256" key="3">
    <source>
        <dbReference type="ARBA" id="ARBA00011890"/>
    </source>
</evidence>
<keyword evidence="5" id="KW-0489">Methyltransferase</keyword>
<dbReference type="Proteomes" id="UP001305414">
    <property type="component" value="Unassembled WGS sequence"/>
</dbReference>
<keyword evidence="4" id="KW-0963">Cytoplasm</keyword>
<dbReference type="GO" id="GO:0005737">
    <property type="term" value="C:cytoplasm"/>
    <property type="evidence" value="ECO:0007669"/>
    <property type="project" value="UniProtKB-SubCell"/>
</dbReference>
<reference evidence="8 9" key="1">
    <citation type="submission" date="2023-10" db="EMBL/GenBank/DDBJ databases">
        <title>Draft genome sequence of Xylaria bambusicola isolate GMP-LS, the root and basal stem rot pathogen of sugarcane in Indonesia.</title>
        <authorList>
            <person name="Selvaraj P."/>
            <person name="Muralishankar V."/>
            <person name="Muruganantham S."/>
            <person name="Sp S."/>
            <person name="Haryani S."/>
            <person name="Lau K.J.X."/>
            <person name="Naqvi N.I."/>
        </authorList>
    </citation>
    <scope>NUCLEOTIDE SEQUENCE [LARGE SCALE GENOMIC DNA]</scope>
    <source>
        <strain evidence="8">GMP-LS</strain>
    </source>
</reference>
<evidence type="ECO:0000256" key="6">
    <source>
        <dbReference type="ARBA" id="ARBA00022679"/>
    </source>
</evidence>
<dbReference type="Gene3D" id="3.40.50.150">
    <property type="entry name" value="Vaccinia Virus protein VP39"/>
    <property type="match status" value="1"/>
</dbReference>
<dbReference type="EMBL" id="JAWHQM010000020">
    <property type="protein sequence ID" value="KAK5631653.1"/>
    <property type="molecule type" value="Genomic_DNA"/>
</dbReference>
<evidence type="ECO:0000313" key="8">
    <source>
        <dbReference type="EMBL" id="KAK5631653.1"/>
    </source>
</evidence>
<dbReference type="GO" id="GO:0032259">
    <property type="term" value="P:methylation"/>
    <property type="evidence" value="ECO:0007669"/>
    <property type="project" value="UniProtKB-KW"/>
</dbReference>
<evidence type="ECO:0000256" key="5">
    <source>
        <dbReference type="ARBA" id="ARBA00022603"/>
    </source>
</evidence>
<dbReference type="AlphaFoldDB" id="A0AAN7URW2"/>
<sequence>MTRSLLLGHPLPWKFRTEKCNEDCPQLLGYQATISAPSMHAKAVELLLRNVLPLRGEKHEKGEETVIGIQGRPRRILDIGSGSGFLVQVFAELADERSVIIGVDHIEELRQLGEHNMCKYARGAAFVASNRETDGKAGQKIWETLPLTITVVGNGIHVGAAAVRWHSELVQQLRSPDRLFIPVAEEEGNWFSDVYI</sequence>
<evidence type="ECO:0000256" key="4">
    <source>
        <dbReference type="ARBA" id="ARBA00022490"/>
    </source>
</evidence>
<comment type="caution">
    <text evidence="8">The sequence shown here is derived from an EMBL/GenBank/DDBJ whole genome shotgun (WGS) entry which is preliminary data.</text>
</comment>
<dbReference type="Pfam" id="PF01135">
    <property type="entry name" value="PCMT"/>
    <property type="match status" value="2"/>
</dbReference>
<keyword evidence="6" id="KW-0808">Transferase</keyword>
<evidence type="ECO:0000256" key="7">
    <source>
        <dbReference type="ARBA" id="ARBA00022691"/>
    </source>
</evidence>
<keyword evidence="9" id="KW-1185">Reference proteome</keyword>
<comment type="similarity">
    <text evidence="2">Belongs to the methyltransferase superfamily. L-isoaspartyl/D-aspartyl protein methyltransferase family.</text>
</comment>
<organism evidence="8 9">
    <name type="scientific">Xylaria bambusicola</name>
    <dbReference type="NCBI Taxonomy" id="326684"/>
    <lineage>
        <taxon>Eukaryota</taxon>
        <taxon>Fungi</taxon>
        <taxon>Dikarya</taxon>
        <taxon>Ascomycota</taxon>
        <taxon>Pezizomycotina</taxon>
        <taxon>Sordariomycetes</taxon>
        <taxon>Xylariomycetidae</taxon>
        <taxon>Xylariales</taxon>
        <taxon>Xylariaceae</taxon>
        <taxon>Xylaria</taxon>
    </lineage>
</organism>
<proteinExistence type="inferred from homology"/>
<dbReference type="PANTHER" id="PTHR11579:SF0">
    <property type="entry name" value="PROTEIN-L-ISOASPARTATE(D-ASPARTATE) O-METHYLTRANSFERASE"/>
    <property type="match status" value="1"/>
</dbReference>
<dbReference type="SUPFAM" id="SSF53335">
    <property type="entry name" value="S-adenosyl-L-methionine-dependent methyltransferases"/>
    <property type="match status" value="1"/>
</dbReference>
<dbReference type="PANTHER" id="PTHR11579">
    <property type="entry name" value="PROTEIN-L-ISOASPARTATE O-METHYLTRANSFERASE"/>
    <property type="match status" value="1"/>
</dbReference>
<name>A0AAN7URW2_9PEZI</name>
<evidence type="ECO:0000313" key="9">
    <source>
        <dbReference type="Proteomes" id="UP001305414"/>
    </source>
</evidence>